<accession>A0A8X6WW25</accession>
<keyword evidence="2" id="KW-1133">Transmembrane helix</keyword>
<reference evidence="3" key="1">
    <citation type="submission" date="2020-08" db="EMBL/GenBank/DDBJ databases">
        <title>Multicomponent nature underlies the extraordinary mechanical properties of spider dragline silk.</title>
        <authorList>
            <person name="Kono N."/>
            <person name="Nakamura H."/>
            <person name="Mori M."/>
            <person name="Yoshida Y."/>
            <person name="Ohtoshi R."/>
            <person name="Malay A.D."/>
            <person name="Moran D.A.P."/>
            <person name="Tomita M."/>
            <person name="Numata K."/>
            <person name="Arakawa K."/>
        </authorList>
    </citation>
    <scope>NUCLEOTIDE SEQUENCE</scope>
</reference>
<dbReference type="CDD" id="cd12087">
    <property type="entry name" value="TM_EGFR-like"/>
    <property type="match status" value="1"/>
</dbReference>
<dbReference type="EMBL" id="BMAV01002602">
    <property type="protein sequence ID" value="GFY41637.1"/>
    <property type="molecule type" value="Genomic_DNA"/>
</dbReference>
<dbReference type="AlphaFoldDB" id="A0A8X6WW25"/>
<evidence type="ECO:0000313" key="3">
    <source>
        <dbReference type="EMBL" id="GFY41637.1"/>
    </source>
</evidence>
<comment type="caution">
    <text evidence="3">The sequence shown here is derived from an EMBL/GenBank/DDBJ whole genome shotgun (WGS) entry which is preliminary data.</text>
</comment>
<dbReference type="OrthoDB" id="6437914at2759"/>
<evidence type="ECO:0000256" key="2">
    <source>
        <dbReference type="SAM" id="Phobius"/>
    </source>
</evidence>
<keyword evidence="4" id="KW-1185">Reference proteome</keyword>
<keyword evidence="2" id="KW-0472">Membrane</keyword>
<evidence type="ECO:0000313" key="4">
    <source>
        <dbReference type="Proteomes" id="UP000886998"/>
    </source>
</evidence>
<name>A0A8X6WW25_9ARAC</name>
<feature type="compositionally biased region" description="Polar residues" evidence="1">
    <location>
        <begin position="83"/>
        <end position="116"/>
    </location>
</feature>
<evidence type="ECO:0000256" key="1">
    <source>
        <dbReference type="SAM" id="MobiDB-lite"/>
    </source>
</evidence>
<dbReference type="Proteomes" id="UP000886998">
    <property type="component" value="Unassembled WGS sequence"/>
</dbReference>
<sequence>MNFGELLNRLAHILGILGNGNTTTTALTSPGDFMSSSTPMIIDTSTLTQYATSENPHSISPKFFTSLATGSPYETTLKDKTASDYSSTFSTETPKATGNSDQTGPTGSVPTGPNTAPTGSVPTGSSTPPTGSVPTGSSTSPTGSVPTGSETSPTGSVPTGSETVPSSLAPTTGGPTGSETAPPTPTGTAPPTEKPKLSRGAVAGIVIGCLLIVAIITAAIVFVVKNRRGPEHQRLNV</sequence>
<protein>
    <submittedName>
        <fullName evidence="3">Uncharacterized protein</fullName>
    </submittedName>
</protein>
<feature type="compositionally biased region" description="Low complexity" evidence="1">
    <location>
        <begin position="117"/>
        <end position="163"/>
    </location>
</feature>
<feature type="compositionally biased region" description="Low complexity" evidence="1">
    <location>
        <begin position="170"/>
        <end position="191"/>
    </location>
</feature>
<keyword evidence="2" id="KW-0812">Transmembrane</keyword>
<organism evidence="3 4">
    <name type="scientific">Trichonephila inaurata madagascariensis</name>
    <dbReference type="NCBI Taxonomy" id="2747483"/>
    <lineage>
        <taxon>Eukaryota</taxon>
        <taxon>Metazoa</taxon>
        <taxon>Ecdysozoa</taxon>
        <taxon>Arthropoda</taxon>
        <taxon>Chelicerata</taxon>
        <taxon>Arachnida</taxon>
        <taxon>Araneae</taxon>
        <taxon>Araneomorphae</taxon>
        <taxon>Entelegynae</taxon>
        <taxon>Araneoidea</taxon>
        <taxon>Nephilidae</taxon>
        <taxon>Trichonephila</taxon>
        <taxon>Trichonephila inaurata</taxon>
    </lineage>
</organism>
<gene>
    <name evidence="3" type="ORF">TNIN_181531</name>
</gene>
<feature type="transmembrane region" description="Helical" evidence="2">
    <location>
        <begin position="201"/>
        <end position="224"/>
    </location>
</feature>
<proteinExistence type="predicted"/>
<feature type="region of interest" description="Disordered" evidence="1">
    <location>
        <begin position="81"/>
        <end position="196"/>
    </location>
</feature>